<comment type="pathway">
    <text evidence="2">Metabolic intermediate biosynthesis; acetyl-CoA biosynthesis; acetyl-CoA from acetate: step 2/2.</text>
</comment>
<dbReference type="PANTHER" id="PTHR43356:SF3">
    <property type="entry name" value="PHOSPHATE ACETYLTRANSFERASE"/>
    <property type="match status" value="1"/>
</dbReference>
<dbReference type="InterPro" id="IPR050500">
    <property type="entry name" value="Phos_Acetyltrans/Butyryltrans"/>
</dbReference>
<comment type="catalytic activity">
    <reaction evidence="1">
        <text>acetyl-CoA + phosphate = acetyl phosphate + CoA</text>
        <dbReference type="Rhea" id="RHEA:19521"/>
        <dbReference type="ChEBI" id="CHEBI:22191"/>
        <dbReference type="ChEBI" id="CHEBI:43474"/>
        <dbReference type="ChEBI" id="CHEBI:57287"/>
        <dbReference type="ChEBI" id="CHEBI:57288"/>
        <dbReference type="EC" id="2.3.1.8"/>
    </reaction>
</comment>
<dbReference type="GO" id="GO:0008959">
    <property type="term" value="F:phosphate acetyltransferase activity"/>
    <property type="evidence" value="ECO:0007669"/>
    <property type="project" value="UniProtKB-EC"/>
</dbReference>
<evidence type="ECO:0000313" key="11">
    <source>
        <dbReference type="Proteomes" id="UP000002943"/>
    </source>
</evidence>
<accession>E3BIZ2</accession>
<proteinExistence type="inferred from homology"/>
<organism evidence="10 11">
    <name type="scientific">Vibrio caribbeanicus ATCC BAA-2122</name>
    <dbReference type="NCBI Taxonomy" id="796620"/>
    <lineage>
        <taxon>Bacteria</taxon>
        <taxon>Pseudomonadati</taxon>
        <taxon>Pseudomonadota</taxon>
        <taxon>Gammaproteobacteria</taxon>
        <taxon>Vibrionales</taxon>
        <taxon>Vibrionaceae</taxon>
        <taxon>Vibrio</taxon>
    </lineage>
</organism>
<evidence type="ECO:0000256" key="1">
    <source>
        <dbReference type="ARBA" id="ARBA00000705"/>
    </source>
</evidence>
<name>E3BIZ2_9VIBR</name>
<dbReference type="NCBIfam" id="NF007233">
    <property type="entry name" value="PRK09653.1"/>
    <property type="match status" value="1"/>
</dbReference>
<dbReference type="InterPro" id="IPR042113">
    <property type="entry name" value="P_AcTrfase_dom1"/>
</dbReference>
<dbReference type="InterPro" id="IPR042112">
    <property type="entry name" value="P_AcTrfase_dom2"/>
</dbReference>
<dbReference type="InterPro" id="IPR012147">
    <property type="entry name" value="P_Ac_Bu_trans"/>
</dbReference>
<evidence type="ECO:0000256" key="8">
    <source>
        <dbReference type="ARBA" id="ARBA00031108"/>
    </source>
</evidence>
<dbReference type="STRING" id="796620.VIBC2010_19910"/>
<evidence type="ECO:0000256" key="5">
    <source>
        <dbReference type="ARBA" id="ARBA00021528"/>
    </source>
</evidence>
<evidence type="ECO:0000256" key="4">
    <source>
        <dbReference type="ARBA" id="ARBA00012707"/>
    </source>
</evidence>
<dbReference type="PANTHER" id="PTHR43356">
    <property type="entry name" value="PHOSPHATE ACETYLTRANSFERASE"/>
    <property type="match status" value="1"/>
</dbReference>
<evidence type="ECO:0000313" key="10">
    <source>
        <dbReference type="EMBL" id="EFP96918.1"/>
    </source>
</evidence>
<dbReference type="eggNOG" id="COG0280">
    <property type="taxonomic scope" value="Bacteria"/>
</dbReference>
<dbReference type="EMBL" id="AEIU01000068">
    <property type="protein sequence ID" value="EFP96918.1"/>
    <property type="molecule type" value="Genomic_DNA"/>
</dbReference>
<evidence type="ECO:0000256" key="6">
    <source>
        <dbReference type="ARBA" id="ARBA00022679"/>
    </source>
</evidence>
<gene>
    <name evidence="10" type="ORF">VIBC2010_19910</name>
</gene>
<dbReference type="Gene3D" id="3.40.50.10750">
    <property type="entry name" value="Isocitrate/Isopropylmalate dehydrogenase-like"/>
    <property type="match status" value="1"/>
</dbReference>
<dbReference type="Gene3D" id="3.40.50.10950">
    <property type="match status" value="1"/>
</dbReference>
<dbReference type="EC" id="2.3.1.8" evidence="4"/>
<keyword evidence="11" id="KW-1185">Reference proteome</keyword>
<protein>
    <recommendedName>
        <fullName evidence="5">Phosphate acetyltransferase</fullName>
        <ecNumber evidence="4">2.3.1.8</ecNumber>
    </recommendedName>
    <alternativeName>
        <fullName evidence="8">Phosphotransacetylase</fullName>
    </alternativeName>
</protein>
<comment type="caution">
    <text evidence="10">The sequence shown here is derived from an EMBL/GenBank/DDBJ whole genome shotgun (WGS) entry which is preliminary data.</text>
</comment>
<dbReference type="SUPFAM" id="SSF53659">
    <property type="entry name" value="Isocitrate/Isopropylmalate dehydrogenase-like"/>
    <property type="match status" value="1"/>
</dbReference>
<keyword evidence="6 10" id="KW-0808">Transferase</keyword>
<dbReference type="InterPro" id="IPR004614">
    <property type="entry name" value="P_AcTrfase"/>
</dbReference>
<dbReference type="NCBIfam" id="TIGR00651">
    <property type="entry name" value="pta"/>
    <property type="match status" value="1"/>
</dbReference>
<keyword evidence="7" id="KW-0012">Acyltransferase</keyword>
<evidence type="ECO:0000259" key="9">
    <source>
        <dbReference type="Pfam" id="PF01515"/>
    </source>
</evidence>
<comment type="similarity">
    <text evidence="3">Belongs to the phosphate acetyltransferase and butyryltransferase family.</text>
</comment>
<feature type="domain" description="Phosphate acetyl/butaryl transferase" evidence="9">
    <location>
        <begin position="14"/>
        <end position="336"/>
    </location>
</feature>
<evidence type="ECO:0000256" key="3">
    <source>
        <dbReference type="ARBA" id="ARBA00005656"/>
    </source>
</evidence>
<sequence length="347" mass="37941">MEQIVPFGCFMKAIERIIKQAQQRPMRIALSETEDARVLGAARRVTDMGVAQVTLVGDLLQTQAAAQKYNVSLQGINLVCPHTSVDRNEFAEHWYSLRKHKGLNYEQALLEVLDPLTFANLMVKFGRCDGTVNGAEHATSQVVRRALQIIGPAPDCELVSSFFIMMLCEPFHHLKGGLIFSDCGLVIEPNFKELAAIAISAASSARELLMVEPKLAMLSFSTNGSAKHESVDKVRYAAELVKKACPQIAVDQDIQLDAAIVEEIAARKLPKSEVKGQSNVLIFPNLESGNIGYKLAERLGGAVAIGPLLQGLRYPANDLSRGCSFQDIVHVIAVTVVQAQHIHIQMS</sequence>
<dbReference type="Proteomes" id="UP000002943">
    <property type="component" value="Unassembled WGS sequence"/>
</dbReference>
<evidence type="ECO:0000256" key="7">
    <source>
        <dbReference type="ARBA" id="ARBA00023315"/>
    </source>
</evidence>
<dbReference type="AlphaFoldDB" id="E3BIZ2"/>
<dbReference type="InterPro" id="IPR002505">
    <property type="entry name" value="PTA_PTB"/>
</dbReference>
<dbReference type="Pfam" id="PF01515">
    <property type="entry name" value="PTA_PTB"/>
    <property type="match status" value="1"/>
</dbReference>
<reference evidence="10 11" key="1">
    <citation type="journal article" date="2012" name="Int. J. Syst. Evol. Microbiol.">
        <title>Vibrio caribbeanicus sp. nov., isolated from the marine sponge Scleritoderma cyanea.</title>
        <authorList>
            <person name="Hoffmann M."/>
            <person name="Monday S.R."/>
            <person name="Allard M.W."/>
            <person name="Strain E.A."/>
            <person name="Whittaker P."/>
            <person name="Naum M."/>
            <person name="McCarthy P.J."/>
            <person name="Lopez J.V."/>
            <person name="Fischer M."/>
            <person name="Brown E.W."/>
        </authorList>
    </citation>
    <scope>NUCLEOTIDE SEQUENCE [LARGE SCALE GENOMIC DNA]</scope>
    <source>
        <strain evidence="10 11">ATCC BAA-2122</strain>
    </source>
</reference>
<evidence type="ECO:0000256" key="2">
    <source>
        <dbReference type="ARBA" id="ARBA00004989"/>
    </source>
</evidence>
<dbReference type="PIRSF" id="PIRSF000428">
    <property type="entry name" value="P_Ac_trans"/>
    <property type="match status" value="1"/>
</dbReference>